<sequence>MPRAEAFQPQHDLRQTINSRWTPEDRSSVCSMSRMATPCTAKGNRILDSAPSLGGACLVVDKWAKSARLQTR</sequence>
<dbReference type="InParanoid" id="A0A1D3D9S6"/>
<dbReference type="EMBL" id="JROU02000162">
    <property type="protein sequence ID" value="OEH80211.1"/>
    <property type="molecule type" value="Genomic_DNA"/>
</dbReference>
<keyword evidence="2" id="KW-1185">Reference proteome</keyword>
<name>A0A1D3D9S6_9EIME</name>
<proteinExistence type="predicted"/>
<protein>
    <submittedName>
        <fullName evidence="1">Uncharacterized protein</fullName>
    </submittedName>
</protein>
<organism evidence="1 2">
    <name type="scientific">Cyclospora cayetanensis</name>
    <dbReference type="NCBI Taxonomy" id="88456"/>
    <lineage>
        <taxon>Eukaryota</taxon>
        <taxon>Sar</taxon>
        <taxon>Alveolata</taxon>
        <taxon>Apicomplexa</taxon>
        <taxon>Conoidasida</taxon>
        <taxon>Coccidia</taxon>
        <taxon>Eucoccidiorida</taxon>
        <taxon>Eimeriorina</taxon>
        <taxon>Eimeriidae</taxon>
        <taxon>Cyclospora</taxon>
    </lineage>
</organism>
<evidence type="ECO:0000313" key="2">
    <source>
        <dbReference type="Proteomes" id="UP000095192"/>
    </source>
</evidence>
<evidence type="ECO:0000313" key="1">
    <source>
        <dbReference type="EMBL" id="OEH80211.1"/>
    </source>
</evidence>
<dbReference type="Proteomes" id="UP000095192">
    <property type="component" value="Unassembled WGS sequence"/>
</dbReference>
<reference evidence="1 2" key="1">
    <citation type="journal article" date="2016" name="BMC Genomics">
        <title>Comparative genomics reveals Cyclospora cayetanensis possesses coccidia-like metabolism and invasion components but unique surface antigens.</title>
        <authorList>
            <person name="Liu S."/>
            <person name="Wang L."/>
            <person name="Zheng H."/>
            <person name="Xu Z."/>
            <person name="Roellig D.M."/>
            <person name="Li N."/>
            <person name="Frace M.A."/>
            <person name="Tang K."/>
            <person name="Arrowood M.J."/>
            <person name="Moss D.M."/>
            <person name="Zhang L."/>
            <person name="Feng Y."/>
            <person name="Xiao L."/>
        </authorList>
    </citation>
    <scope>NUCLEOTIDE SEQUENCE [LARGE SCALE GENOMIC DNA]</scope>
    <source>
        <strain evidence="1 2">CHN_HEN01</strain>
    </source>
</reference>
<dbReference type="VEuPathDB" id="ToxoDB:cyc_03724"/>
<dbReference type="AlphaFoldDB" id="A0A1D3D9S6"/>
<accession>A0A1D3D9S6</accession>
<gene>
    <name evidence="1" type="ORF">cyc_03724</name>
</gene>
<comment type="caution">
    <text evidence="1">The sequence shown here is derived from an EMBL/GenBank/DDBJ whole genome shotgun (WGS) entry which is preliminary data.</text>
</comment>